<keyword evidence="2" id="KW-1185">Reference proteome</keyword>
<dbReference type="RefSeq" id="WP_379709955.1">
    <property type="nucleotide sequence ID" value="NZ_JBHTBS010000002.1"/>
</dbReference>
<evidence type="ECO:0000313" key="2">
    <source>
        <dbReference type="Proteomes" id="UP001596472"/>
    </source>
</evidence>
<gene>
    <name evidence="1" type="ORF">ACFQY0_05250</name>
</gene>
<proteinExistence type="predicted"/>
<evidence type="ECO:0000313" key="1">
    <source>
        <dbReference type="EMBL" id="MFC7336576.1"/>
    </source>
</evidence>
<name>A0ABW2L651_9BACT</name>
<reference evidence="2" key="1">
    <citation type="journal article" date="2019" name="Int. J. Syst. Evol. Microbiol.">
        <title>The Global Catalogue of Microorganisms (GCM) 10K type strain sequencing project: providing services to taxonomists for standard genome sequencing and annotation.</title>
        <authorList>
            <consortium name="The Broad Institute Genomics Platform"/>
            <consortium name="The Broad Institute Genome Sequencing Center for Infectious Disease"/>
            <person name="Wu L."/>
            <person name="Ma J."/>
        </authorList>
    </citation>
    <scope>NUCLEOTIDE SEQUENCE [LARGE SCALE GENOMIC DNA]</scope>
    <source>
        <strain evidence="2">CGMCC 4.1467</strain>
    </source>
</reference>
<sequence>MLFTVVAWAEKQVIEPMLGDKFGVAMVVELEFVEKPDTYFAQRIIKTEWMAKVISLDGKALKVPVEIEYASNKDSFKKGVCYRFLAYEDVYSHGPPKGWMAMQQFNYGIRHRLVLGRSVSGNVMNQRKGAD</sequence>
<protein>
    <submittedName>
        <fullName evidence="1">Uncharacterized protein</fullName>
    </submittedName>
</protein>
<comment type="caution">
    <text evidence="1">The sequence shown here is derived from an EMBL/GenBank/DDBJ whole genome shotgun (WGS) entry which is preliminary data.</text>
</comment>
<accession>A0ABW2L651</accession>
<dbReference type="EMBL" id="JBHTBS010000002">
    <property type="protein sequence ID" value="MFC7336576.1"/>
    <property type="molecule type" value="Genomic_DNA"/>
</dbReference>
<organism evidence="1 2">
    <name type="scientific">Haloferula chungangensis</name>
    <dbReference type="NCBI Taxonomy" id="1048331"/>
    <lineage>
        <taxon>Bacteria</taxon>
        <taxon>Pseudomonadati</taxon>
        <taxon>Verrucomicrobiota</taxon>
        <taxon>Verrucomicrobiia</taxon>
        <taxon>Verrucomicrobiales</taxon>
        <taxon>Verrucomicrobiaceae</taxon>
        <taxon>Haloferula</taxon>
    </lineage>
</organism>
<dbReference type="Proteomes" id="UP001596472">
    <property type="component" value="Unassembled WGS sequence"/>
</dbReference>